<protein>
    <submittedName>
        <fullName evidence="2">Uncharacterized protein</fullName>
    </submittedName>
</protein>
<dbReference type="RefSeq" id="WP_008000489.1">
    <property type="nucleotide sequence ID" value="NZ_AOJI01000022.1"/>
</dbReference>
<keyword evidence="1" id="KW-0812">Transmembrane</keyword>
<name>M0PCT5_9EURY</name>
<keyword evidence="1" id="KW-1133">Transmembrane helix</keyword>
<dbReference type="STRING" id="1230454.C461_08964"/>
<organism evidence="2 3">
    <name type="scientific">Halorubrum aidingense JCM 13560</name>
    <dbReference type="NCBI Taxonomy" id="1230454"/>
    <lineage>
        <taxon>Archaea</taxon>
        <taxon>Methanobacteriati</taxon>
        <taxon>Methanobacteriota</taxon>
        <taxon>Stenosarchaea group</taxon>
        <taxon>Halobacteria</taxon>
        <taxon>Halobacteriales</taxon>
        <taxon>Haloferacaceae</taxon>
        <taxon>Halorubrum</taxon>
    </lineage>
</organism>
<keyword evidence="3" id="KW-1185">Reference proteome</keyword>
<feature type="transmembrane region" description="Helical" evidence="1">
    <location>
        <begin position="44"/>
        <end position="63"/>
    </location>
</feature>
<comment type="caution">
    <text evidence="2">The sequence shown here is derived from an EMBL/GenBank/DDBJ whole genome shotgun (WGS) entry which is preliminary data.</text>
</comment>
<accession>M0PCT5</accession>
<evidence type="ECO:0000256" key="1">
    <source>
        <dbReference type="SAM" id="Phobius"/>
    </source>
</evidence>
<evidence type="ECO:0000313" key="3">
    <source>
        <dbReference type="Proteomes" id="UP000011575"/>
    </source>
</evidence>
<gene>
    <name evidence="2" type="ORF">C461_08964</name>
</gene>
<evidence type="ECO:0000313" key="2">
    <source>
        <dbReference type="EMBL" id="EMA67846.1"/>
    </source>
</evidence>
<dbReference type="EMBL" id="AOJI01000022">
    <property type="protein sequence ID" value="EMA67846.1"/>
    <property type="molecule type" value="Genomic_DNA"/>
</dbReference>
<dbReference type="Proteomes" id="UP000011575">
    <property type="component" value="Unassembled WGS sequence"/>
</dbReference>
<dbReference type="AlphaFoldDB" id="M0PCT5"/>
<feature type="transmembrane region" description="Helical" evidence="1">
    <location>
        <begin position="14"/>
        <end position="32"/>
    </location>
</feature>
<sequence length="66" mass="7203">MRLSPELLTRLRDAPWPVVALVVAAFLGVQFLRGEALASGFGWVLVLFLGMVFAFVGLAGWVANRE</sequence>
<keyword evidence="1" id="KW-0472">Membrane</keyword>
<proteinExistence type="predicted"/>
<dbReference type="OrthoDB" id="320964at2157"/>
<reference evidence="2 3" key="1">
    <citation type="journal article" date="2014" name="PLoS Genet.">
        <title>Phylogenetically driven sequencing of extremely halophilic archaea reveals strategies for static and dynamic osmo-response.</title>
        <authorList>
            <person name="Becker E.A."/>
            <person name="Seitzer P.M."/>
            <person name="Tritt A."/>
            <person name="Larsen D."/>
            <person name="Krusor M."/>
            <person name="Yao A.I."/>
            <person name="Wu D."/>
            <person name="Madern D."/>
            <person name="Eisen J.A."/>
            <person name="Darling A.E."/>
            <person name="Facciotti M.T."/>
        </authorList>
    </citation>
    <scope>NUCLEOTIDE SEQUENCE [LARGE SCALE GENOMIC DNA]</scope>
    <source>
        <strain evidence="2 3">JCM 13560</strain>
    </source>
</reference>
<dbReference type="PATRIC" id="fig|1230454.4.peg.1813"/>